<dbReference type="EMBL" id="BK014885">
    <property type="protein sequence ID" value="DAD80678.1"/>
    <property type="molecule type" value="Genomic_DNA"/>
</dbReference>
<proteinExistence type="predicted"/>
<sequence length="87" mass="10159">MIDLRPKKRRRGRCATCLWHWPELHGEPGYRCYCQQSPSYHQEPPTSCGEYVHRVAAATKCNKYKAVWGNPGTPYHRNKGARDEKDE</sequence>
<name>A0A8S5MEJ8_9CAUD</name>
<organism evidence="1">
    <name type="scientific">Siphoviridae sp. ctS1E53</name>
    <dbReference type="NCBI Taxonomy" id="2826340"/>
    <lineage>
        <taxon>Viruses</taxon>
        <taxon>Duplodnaviria</taxon>
        <taxon>Heunggongvirae</taxon>
        <taxon>Uroviricota</taxon>
        <taxon>Caudoviricetes</taxon>
    </lineage>
</organism>
<accession>A0A8S5MEJ8</accession>
<protein>
    <submittedName>
        <fullName evidence="1">Uncharacterized protein</fullName>
    </submittedName>
</protein>
<evidence type="ECO:0000313" key="1">
    <source>
        <dbReference type="EMBL" id="DAD80678.1"/>
    </source>
</evidence>
<reference evidence="1" key="1">
    <citation type="journal article" date="2021" name="Proc. Natl. Acad. Sci. U.S.A.">
        <title>A Catalog of Tens of Thousands of Viruses from Human Metagenomes Reveals Hidden Associations with Chronic Diseases.</title>
        <authorList>
            <person name="Tisza M.J."/>
            <person name="Buck C.B."/>
        </authorList>
    </citation>
    <scope>NUCLEOTIDE SEQUENCE</scope>
    <source>
        <strain evidence="1">CtS1E53</strain>
    </source>
</reference>